<dbReference type="Pfam" id="PF08665">
    <property type="entry name" value="PglZ"/>
    <property type="match status" value="1"/>
</dbReference>
<dbReference type="EMBL" id="CP020370">
    <property type="protein sequence ID" value="AUB83056.1"/>
    <property type="molecule type" value="Genomic_DNA"/>
</dbReference>
<dbReference type="InterPro" id="IPR017850">
    <property type="entry name" value="Alkaline_phosphatase_core_sf"/>
</dbReference>
<evidence type="ECO:0000313" key="1">
    <source>
        <dbReference type="EMBL" id="AUB83056.1"/>
    </source>
</evidence>
<gene>
    <name evidence="1" type="ORF">THSYN_20315</name>
</gene>
<dbReference type="SUPFAM" id="SSF53649">
    <property type="entry name" value="Alkaline phosphatase-like"/>
    <property type="match status" value="1"/>
</dbReference>
<proteinExistence type="predicted"/>
<sequence>MDSQRIESALKDQFVAQGHRIVFWNDPEREFEEILPELELDDVTLLRLDQVCGLEVKVRLELTDTRGRYLLYAPCEPPEVEQDWLLDVRLYSASFRADRASMMLNELGLTQQSLRLHLAERARFFTSRDRLERLKRLVNPTDNALDIDRKIIAVLAKSDQPEFFNVLIALFDALPEGQFDALPPAWEEMGKFGVQAAFWDLAGGQFGYQEGAPTLKNLLIRLLVSDLSHACRGPLPEGLKPLTLGRQGAANAVVCLAQWRDSSTRGPSYERLSAGVADAVKLTQHLGALEIEALAEVKTFLLVEQVIASRLRDRVLETAQSIKPQAVRAIAAHRQDGYWASRALPDTPHAPRRSLYAVYEALQTAADLFDLRNAHLGGLAQPNAQALLTAYTGGLYRFDQLYRQFCEAADYAESHDWDILKSLRKEVEQVYGAGFVAELALEWNKHLGTGLLGSWRIDGLPNQQTFFDREVGRVLAKGTDRRVFVIISDALRFEIAQELNGLLNGKYRFDANLSAQLGVLPSYTGLGMAALLPHQALDYDEGGTVRVDGLPCGSLEQRGRVLEAVQGVAVRAEVFMAMKKDEGRAFVKPYRVVYVYHDQVDAVGDKASTEGQTFGAVRKAINELCDLVSKIINSLNGNHLVITADHGFLFQETPPGETDKNTLASKPASTLLAKKRYLLGRNLPASDQAWHGTTAVTAGAGGGMEFWVPKGANRFHFVGGSRFVHGGAMPQEVVVPIIRVHHIKETGSAAKTRTRTVGVSVLGSNFKVTTNRCRFQLIQTEPVGERVKPVTLKVAIYDGADPVTNVETLTFDSPSTDMNQWKKTVSLTLEGRRFDSKKVFQLILRDTETGVEEARFDVTIDLAFINDF</sequence>
<dbReference type="OrthoDB" id="9769734at2"/>
<accession>A0A2K8UBW0</accession>
<protein>
    <submittedName>
        <fullName evidence="1">TIGR02687 family protein</fullName>
    </submittedName>
</protein>
<dbReference type="InterPro" id="IPR014060">
    <property type="entry name" value="PglZ"/>
</dbReference>
<name>A0A2K8UBW0_9GAMM</name>
<dbReference type="AlphaFoldDB" id="A0A2K8UBW0"/>
<dbReference type="NCBIfam" id="TIGR02687">
    <property type="entry name" value="BREX-1 system phosphatase PglZ type A"/>
    <property type="match status" value="1"/>
</dbReference>
<dbReference type="KEGG" id="tsy:THSYN_20315"/>
<dbReference type="RefSeq" id="WP_100920754.1">
    <property type="nucleotide sequence ID" value="NZ_CP020370.1"/>
</dbReference>
<organism evidence="1 2">
    <name type="scientific">Candidatus Thiodictyon syntrophicum</name>
    <dbReference type="NCBI Taxonomy" id="1166950"/>
    <lineage>
        <taxon>Bacteria</taxon>
        <taxon>Pseudomonadati</taxon>
        <taxon>Pseudomonadota</taxon>
        <taxon>Gammaproteobacteria</taxon>
        <taxon>Chromatiales</taxon>
        <taxon>Chromatiaceae</taxon>
        <taxon>Thiodictyon</taxon>
    </lineage>
</organism>
<reference evidence="1 2" key="1">
    <citation type="submission" date="2017-03" db="EMBL/GenBank/DDBJ databases">
        <title>Complete genome sequence of Candidatus 'Thiodictyon syntrophicum' sp. nov. strain Cad16T, a photolithoautotroph purple sulfur bacterium isolated from an alpine meromictic lake.</title>
        <authorList>
            <person name="Luedin S.M."/>
            <person name="Pothier J.F."/>
            <person name="Danza F."/>
            <person name="Storelli N."/>
            <person name="Wittwer M."/>
            <person name="Tonolla M."/>
        </authorList>
    </citation>
    <scope>NUCLEOTIDE SEQUENCE [LARGE SCALE GENOMIC DNA]</scope>
    <source>
        <strain evidence="1 2">Cad16T</strain>
    </source>
</reference>
<dbReference type="Proteomes" id="UP000232638">
    <property type="component" value="Chromosome"/>
</dbReference>
<keyword evidence="2" id="KW-1185">Reference proteome</keyword>
<evidence type="ECO:0000313" key="2">
    <source>
        <dbReference type="Proteomes" id="UP000232638"/>
    </source>
</evidence>